<accession>A0A3X9UGV0</accession>
<gene>
    <name evidence="1" type="ORF">GBX03_23105</name>
</gene>
<protein>
    <submittedName>
        <fullName evidence="1">Uncharacterized protein</fullName>
    </submittedName>
</protein>
<name>A0A3X9UGV0_SALET</name>
<comment type="caution">
    <text evidence="1">The sequence shown here is derived from an EMBL/GenBank/DDBJ whole genome shotgun (WGS) entry which is preliminary data.</text>
</comment>
<reference evidence="1" key="2">
    <citation type="submission" date="2019-10" db="EMBL/GenBank/DDBJ databases">
        <authorList>
            <consortium name="NCBI Pathogen Detection Project"/>
        </authorList>
    </citation>
    <scope>NUCLEOTIDE SEQUENCE</scope>
    <source>
        <strain evidence="1">Salmonella enterica</strain>
    </source>
</reference>
<evidence type="ECO:0000313" key="1">
    <source>
        <dbReference type="EMBL" id="HAB6274671.1"/>
    </source>
</evidence>
<dbReference type="AlphaFoldDB" id="A0A3X9UGV0"/>
<sequence>MSEEAEERLMRHFLLTHLCGISHRIWCSFLIICTDAAWLSQYTLRYRYVTGSGLRPDTR</sequence>
<dbReference type="EMBL" id="DAAHIP010000041">
    <property type="protein sequence ID" value="HAB6274671.1"/>
    <property type="molecule type" value="Genomic_DNA"/>
</dbReference>
<reference evidence="1" key="1">
    <citation type="journal article" date="2018" name="Genome Biol.">
        <title>SKESA: strategic k-mer extension for scrupulous assemblies.</title>
        <authorList>
            <person name="Souvorov A."/>
            <person name="Agarwala R."/>
            <person name="Lipman D.J."/>
        </authorList>
    </citation>
    <scope>NUCLEOTIDE SEQUENCE</scope>
    <source>
        <strain evidence="1">Salmonella enterica</strain>
    </source>
</reference>
<proteinExistence type="predicted"/>
<organism evidence="1">
    <name type="scientific">Salmonella enterica I</name>
    <dbReference type="NCBI Taxonomy" id="59201"/>
    <lineage>
        <taxon>Bacteria</taxon>
        <taxon>Pseudomonadati</taxon>
        <taxon>Pseudomonadota</taxon>
        <taxon>Gammaproteobacteria</taxon>
        <taxon>Enterobacterales</taxon>
        <taxon>Enterobacteriaceae</taxon>
        <taxon>Salmonella</taxon>
    </lineage>
</organism>